<evidence type="ECO:0000313" key="5">
    <source>
        <dbReference type="EMBL" id="KZD28862.1"/>
    </source>
</evidence>
<dbReference type="Pfam" id="PF14278">
    <property type="entry name" value="TetR_C_8"/>
    <property type="match status" value="1"/>
</dbReference>
<dbReference type="Proteomes" id="UP000076501">
    <property type="component" value="Unassembled WGS sequence"/>
</dbReference>
<evidence type="ECO:0000256" key="1">
    <source>
        <dbReference type="ARBA" id="ARBA00022491"/>
    </source>
</evidence>
<name>A0A0J7AQI5_BACCE</name>
<evidence type="ECO:0000313" key="6">
    <source>
        <dbReference type="Proteomes" id="UP000076501"/>
    </source>
</evidence>
<proteinExistence type="predicted"/>
<dbReference type="InterPro" id="IPR050624">
    <property type="entry name" value="HTH-type_Tx_Regulator"/>
</dbReference>
<dbReference type="EMBL" id="LJKA01000070">
    <property type="protein sequence ID" value="KZD28862.1"/>
    <property type="molecule type" value="Genomic_DNA"/>
</dbReference>
<evidence type="ECO:0000256" key="3">
    <source>
        <dbReference type="PROSITE-ProRule" id="PRU00335"/>
    </source>
</evidence>
<dbReference type="PANTHER" id="PTHR43479">
    <property type="entry name" value="ACREF/ENVCD OPERON REPRESSOR-RELATED"/>
    <property type="match status" value="1"/>
</dbReference>
<dbReference type="Gene3D" id="1.10.357.10">
    <property type="entry name" value="Tetracycline Repressor, domain 2"/>
    <property type="match status" value="1"/>
</dbReference>
<keyword evidence="1" id="KW-0678">Repressor</keyword>
<dbReference type="PATRIC" id="fig|1396.440.peg.1738"/>
<gene>
    <name evidence="5" type="ORF">B4082_5035</name>
</gene>
<dbReference type="PANTHER" id="PTHR43479:SF7">
    <property type="entry name" value="TETR-FAMILY TRANSCRIPTIONAL REGULATOR"/>
    <property type="match status" value="1"/>
</dbReference>
<organism evidence="5 6">
    <name type="scientific">Bacillus cereus</name>
    <dbReference type="NCBI Taxonomy" id="1396"/>
    <lineage>
        <taxon>Bacteria</taxon>
        <taxon>Bacillati</taxon>
        <taxon>Bacillota</taxon>
        <taxon>Bacilli</taxon>
        <taxon>Bacillales</taxon>
        <taxon>Bacillaceae</taxon>
        <taxon>Bacillus</taxon>
        <taxon>Bacillus cereus group</taxon>
    </lineage>
</organism>
<feature type="DNA-binding region" description="H-T-H motif" evidence="3">
    <location>
        <begin position="32"/>
        <end position="51"/>
    </location>
</feature>
<accession>A0A0J7AQI5</accession>
<dbReference type="PROSITE" id="PS50977">
    <property type="entry name" value="HTH_TETR_2"/>
    <property type="match status" value="1"/>
</dbReference>
<evidence type="ECO:0000259" key="4">
    <source>
        <dbReference type="PROSITE" id="PS50977"/>
    </source>
</evidence>
<evidence type="ECO:0000256" key="2">
    <source>
        <dbReference type="ARBA" id="ARBA00023125"/>
    </source>
</evidence>
<dbReference type="AlphaFoldDB" id="A0A0J7AQI5"/>
<dbReference type="Pfam" id="PF00440">
    <property type="entry name" value="TetR_N"/>
    <property type="match status" value="1"/>
</dbReference>
<comment type="caution">
    <text evidence="5">The sequence shown here is derived from an EMBL/GenBank/DDBJ whole genome shotgun (WGS) entry which is preliminary data.</text>
</comment>
<dbReference type="InterPro" id="IPR009057">
    <property type="entry name" value="Homeodomain-like_sf"/>
</dbReference>
<reference evidence="5 6" key="1">
    <citation type="submission" date="2015-09" db="EMBL/GenBank/DDBJ databases">
        <title>Bacillus cereus food isolates.</title>
        <authorList>
            <person name="Boekhorst J."/>
        </authorList>
    </citation>
    <scope>NUCLEOTIDE SEQUENCE [LARGE SCALE GENOMIC DNA]</scope>
    <source>
        <strain evidence="5 6">B4082</strain>
    </source>
</reference>
<dbReference type="RefSeq" id="WP_048526603.1">
    <property type="nucleotide sequence ID" value="NZ_JBAWLH010000032.1"/>
</dbReference>
<protein>
    <submittedName>
        <fullName evidence="5">Transcriptional regulator TetR family</fullName>
    </submittedName>
</protein>
<feature type="domain" description="HTH tetR-type" evidence="4">
    <location>
        <begin position="9"/>
        <end position="69"/>
    </location>
</feature>
<dbReference type="InterPro" id="IPR001647">
    <property type="entry name" value="HTH_TetR"/>
</dbReference>
<dbReference type="GeneID" id="83634734"/>
<sequence length="181" mass="21172">MEKIDRRIIKSQNAIQSAFIEMLIEDGFDEITVKNITEKANIGRKTFYLHYLDKYNLLDKIVDDHLNQLREICDIKQTKGYIEGTVIWFEYFKEHKPFFAALFKSNSTLSFQKKFLTFIMGELEKKLNTNTSVNKNIDTHIVLKFLGTAVMGILESYVLDEIDNDVEYVATQVGELMRRNI</sequence>
<dbReference type="SUPFAM" id="SSF46689">
    <property type="entry name" value="Homeodomain-like"/>
    <property type="match status" value="1"/>
</dbReference>
<dbReference type="GO" id="GO:0003677">
    <property type="term" value="F:DNA binding"/>
    <property type="evidence" value="ECO:0007669"/>
    <property type="project" value="UniProtKB-UniRule"/>
</dbReference>
<keyword evidence="2 3" id="KW-0238">DNA-binding</keyword>
<dbReference type="InterPro" id="IPR039532">
    <property type="entry name" value="TetR_C_Firmicutes"/>
</dbReference>